<sequence length="162" mass="17236">MGFAVQPAIMNTFTVAERLPGATRGRPTDPDGNRVLLASHDKDFLDHALAKLRGTSIHACVATDTNGILGEIARANPHAAIISDNLLEDDPALGQTLARRYPSLPVLVVGSEGRARGKQDWRIVSWGGVGLVPKEELLRGQVLAMVIRELAQMRSGGGSSPP</sequence>
<dbReference type="EMBL" id="MLCA01000009">
    <property type="protein sequence ID" value="MEE7492297.1"/>
    <property type="molecule type" value="Genomic_DNA"/>
</dbReference>
<protein>
    <recommendedName>
        <fullName evidence="3">Response regulatory domain-containing protein</fullName>
    </recommendedName>
</protein>
<comment type="caution">
    <text evidence="1">The sequence shown here is derived from an EMBL/GenBank/DDBJ whole genome shotgun (WGS) entry which is preliminary data.</text>
</comment>
<accession>A0ABU7TR44</accession>
<proteinExistence type="predicted"/>
<gene>
    <name evidence="1" type="ORF">MOTC310_18175</name>
</gene>
<organism evidence="1 2">
    <name type="scientific">Methylobacterium oryzae</name>
    <dbReference type="NCBI Taxonomy" id="334852"/>
    <lineage>
        <taxon>Bacteria</taxon>
        <taxon>Pseudomonadati</taxon>
        <taxon>Pseudomonadota</taxon>
        <taxon>Alphaproteobacteria</taxon>
        <taxon>Hyphomicrobiales</taxon>
        <taxon>Methylobacteriaceae</taxon>
        <taxon>Methylobacterium</taxon>
    </lineage>
</organism>
<dbReference type="RefSeq" id="WP_331302824.1">
    <property type="nucleotide sequence ID" value="NZ_MLCA01000009.1"/>
</dbReference>
<dbReference type="Proteomes" id="UP001355206">
    <property type="component" value="Unassembled WGS sequence"/>
</dbReference>
<reference evidence="1 2" key="1">
    <citation type="journal article" date="2012" name="Genet. Mol. Biol.">
        <title>Analysis of 16S rRNA and mxaF genes revealing insights into Methylobacterium niche-specific plant association.</title>
        <authorList>
            <person name="Dourado M.N."/>
            <person name="Andreote F.D."/>
            <person name="Dini-Andreote F."/>
            <person name="Conti R."/>
            <person name="Araujo J.M."/>
            <person name="Araujo W.L."/>
        </authorList>
    </citation>
    <scope>NUCLEOTIDE SEQUENCE [LARGE SCALE GENOMIC DNA]</scope>
    <source>
        <strain evidence="1 2">TC3-10</strain>
    </source>
</reference>
<name>A0ABU7TR44_9HYPH</name>
<evidence type="ECO:0008006" key="3">
    <source>
        <dbReference type="Google" id="ProtNLM"/>
    </source>
</evidence>
<keyword evidence="2" id="KW-1185">Reference proteome</keyword>
<evidence type="ECO:0000313" key="1">
    <source>
        <dbReference type="EMBL" id="MEE7492297.1"/>
    </source>
</evidence>
<evidence type="ECO:0000313" key="2">
    <source>
        <dbReference type="Proteomes" id="UP001355206"/>
    </source>
</evidence>